<feature type="compositionally biased region" description="Low complexity" evidence="1">
    <location>
        <begin position="41"/>
        <end position="51"/>
    </location>
</feature>
<evidence type="ECO:0000313" key="3">
    <source>
        <dbReference type="Proteomes" id="UP000199400"/>
    </source>
</evidence>
<evidence type="ECO:0000313" key="2">
    <source>
        <dbReference type="EMBL" id="SFF40072.1"/>
    </source>
</evidence>
<gene>
    <name evidence="2" type="ORF">SAMN02745121_08620</name>
</gene>
<feature type="compositionally biased region" description="Basic and acidic residues" evidence="1">
    <location>
        <begin position="52"/>
        <end position="61"/>
    </location>
</feature>
<dbReference type="EMBL" id="FOMX01000062">
    <property type="protein sequence ID" value="SFF40072.1"/>
    <property type="molecule type" value="Genomic_DNA"/>
</dbReference>
<sequence>MVRFPSAAAPARFQAAAERTPRDPLELAACILSNFAAGTAAPAHTAPAPHALSDHPEPPSR</sequence>
<name>A0A1I2ICK0_9BACT</name>
<organism evidence="2 3">
    <name type="scientific">Nannocystis exedens</name>
    <dbReference type="NCBI Taxonomy" id="54"/>
    <lineage>
        <taxon>Bacteria</taxon>
        <taxon>Pseudomonadati</taxon>
        <taxon>Myxococcota</taxon>
        <taxon>Polyangia</taxon>
        <taxon>Nannocystales</taxon>
        <taxon>Nannocystaceae</taxon>
        <taxon>Nannocystis</taxon>
    </lineage>
</organism>
<accession>A0A1I2ICK0</accession>
<feature type="region of interest" description="Disordered" evidence="1">
    <location>
        <begin position="41"/>
        <end position="61"/>
    </location>
</feature>
<proteinExistence type="predicted"/>
<reference evidence="3" key="1">
    <citation type="submission" date="2016-10" db="EMBL/GenBank/DDBJ databases">
        <authorList>
            <person name="Varghese N."/>
            <person name="Submissions S."/>
        </authorList>
    </citation>
    <scope>NUCLEOTIDE SEQUENCE [LARGE SCALE GENOMIC DNA]</scope>
    <source>
        <strain evidence="3">ATCC 25963</strain>
    </source>
</reference>
<protein>
    <submittedName>
        <fullName evidence="2">Uncharacterized protein</fullName>
    </submittedName>
</protein>
<evidence type="ECO:0000256" key="1">
    <source>
        <dbReference type="SAM" id="MobiDB-lite"/>
    </source>
</evidence>
<dbReference type="AlphaFoldDB" id="A0A1I2ICK0"/>
<dbReference type="Proteomes" id="UP000199400">
    <property type="component" value="Unassembled WGS sequence"/>
</dbReference>
<feature type="compositionally biased region" description="Low complexity" evidence="1">
    <location>
        <begin position="1"/>
        <end position="17"/>
    </location>
</feature>
<feature type="region of interest" description="Disordered" evidence="1">
    <location>
        <begin position="1"/>
        <end position="21"/>
    </location>
</feature>
<keyword evidence="3" id="KW-1185">Reference proteome</keyword>
<dbReference type="RefSeq" id="WP_096325620.1">
    <property type="nucleotide sequence ID" value="NZ_FOMX01000062.1"/>
</dbReference>